<dbReference type="RefSeq" id="WP_212013744.1">
    <property type="nucleotide sequence ID" value="NZ_JAAFYZ010000108.1"/>
</dbReference>
<gene>
    <name evidence="2" type="ORF">KGQ19_27390</name>
</gene>
<proteinExistence type="predicted"/>
<dbReference type="SUPFAM" id="SSF54427">
    <property type="entry name" value="NTF2-like"/>
    <property type="match status" value="1"/>
</dbReference>
<evidence type="ECO:0000259" key="1">
    <source>
        <dbReference type="Pfam" id="PF13577"/>
    </source>
</evidence>
<organism evidence="2 3">
    <name type="scientific">Catenulispora pinistramenti</name>
    <dbReference type="NCBI Taxonomy" id="2705254"/>
    <lineage>
        <taxon>Bacteria</taxon>
        <taxon>Bacillati</taxon>
        <taxon>Actinomycetota</taxon>
        <taxon>Actinomycetes</taxon>
        <taxon>Catenulisporales</taxon>
        <taxon>Catenulisporaceae</taxon>
        <taxon>Catenulispora</taxon>
    </lineage>
</organism>
<feature type="domain" description="SnoaL-like" evidence="1">
    <location>
        <begin position="11"/>
        <end position="131"/>
    </location>
</feature>
<dbReference type="InterPro" id="IPR032710">
    <property type="entry name" value="NTF2-like_dom_sf"/>
</dbReference>
<protein>
    <submittedName>
        <fullName evidence="2">Nuclear transport factor 2 family protein</fullName>
    </submittedName>
</protein>
<evidence type="ECO:0000313" key="3">
    <source>
        <dbReference type="Proteomes" id="UP000730482"/>
    </source>
</evidence>
<name>A0ABS5KX07_9ACTN</name>
<dbReference type="InterPro" id="IPR037401">
    <property type="entry name" value="SnoaL-like"/>
</dbReference>
<dbReference type="EMBL" id="JAAFYZ010000108">
    <property type="protein sequence ID" value="MBS2550602.1"/>
    <property type="molecule type" value="Genomic_DNA"/>
</dbReference>
<sequence length="149" mass="16415">MTVPADAPAPALADRLAIVDTAVAYATALDTRDWPMFESLFTPDAVWEYLAGGERHVGPDQIAGRIRPTIDHLDGTQHVMTNHVVTLDGDTARHTCYYLAQHLKDGKRFLAAGRYEDELRRVEGRWLIAGRVLIGTWAEGDPGILQPAP</sequence>
<dbReference type="Proteomes" id="UP000730482">
    <property type="component" value="Unassembled WGS sequence"/>
</dbReference>
<dbReference type="Gene3D" id="3.10.450.50">
    <property type="match status" value="1"/>
</dbReference>
<dbReference type="Pfam" id="PF13577">
    <property type="entry name" value="SnoaL_4"/>
    <property type="match status" value="1"/>
</dbReference>
<accession>A0ABS5KX07</accession>
<keyword evidence="3" id="KW-1185">Reference proteome</keyword>
<comment type="caution">
    <text evidence="2">The sequence shown here is derived from an EMBL/GenBank/DDBJ whole genome shotgun (WGS) entry which is preliminary data.</text>
</comment>
<reference evidence="2 3" key="1">
    <citation type="submission" date="2020-02" db="EMBL/GenBank/DDBJ databases">
        <title>Acidophilic actinobacteria isolated from forest soil.</title>
        <authorList>
            <person name="Golinska P."/>
        </authorList>
    </citation>
    <scope>NUCLEOTIDE SEQUENCE [LARGE SCALE GENOMIC DNA]</scope>
    <source>
        <strain evidence="2 3">NL8</strain>
    </source>
</reference>
<dbReference type="CDD" id="cd00531">
    <property type="entry name" value="NTF2_like"/>
    <property type="match status" value="1"/>
</dbReference>
<evidence type="ECO:0000313" key="2">
    <source>
        <dbReference type="EMBL" id="MBS2550602.1"/>
    </source>
</evidence>